<dbReference type="InterPro" id="IPR003018">
    <property type="entry name" value="GAF"/>
</dbReference>
<dbReference type="SMART" id="SM01012">
    <property type="entry name" value="ANTAR"/>
    <property type="match status" value="1"/>
</dbReference>
<evidence type="ECO:0000256" key="2">
    <source>
        <dbReference type="ARBA" id="ARBA00023163"/>
    </source>
</evidence>
<name>A0A1H0MNC5_9MICO</name>
<keyword evidence="5" id="KW-1185">Reference proteome</keyword>
<dbReference type="Proteomes" id="UP000199077">
    <property type="component" value="Chromosome I"/>
</dbReference>
<organism evidence="4 5">
    <name type="scientific">Pedococcus dokdonensis</name>
    <dbReference type="NCBI Taxonomy" id="443156"/>
    <lineage>
        <taxon>Bacteria</taxon>
        <taxon>Bacillati</taxon>
        <taxon>Actinomycetota</taxon>
        <taxon>Actinomycetes</taxon>
        <taxon>Micrococcales</taxon>
        <taxon>Intrasporangiaceae</taxon>
        <taxon>Pedococcus</taxon>
    </lineage>
</organism>
<evidence type="ECO:0000259" key="3">
    <source>
        <dbReference type="PROSITE" id="PS50921"/>
    </source>
</evidence>
<dbReference type="PROSITE" id="PS50921">
    <property type="entry name" value="ANTAR"/>
    <property type="match status" value="1"/>
</dbReference>
<dbReference type="Gene3D" id="1.10.10.10">
    <property type="entry name" value="Winged helix-like DNA-binding domain superfamily/Winged helix DNA-binding domain"/>
    <property type="match status" value="1"/>
</dbReference>
<sequence length="238" mass="25594">MPRELDETWQLLDDFAAASRLLQLETERGGAMLPAVCELSLKLVGGDHASITTVRGGKFVTAAATSDVPASADQIQYDTNQGPCLEAIRDATMVRVEDLCTDSRWPAFGQAIVGTLGMRSMLSHVLPVSDDAIGAINVYAARPNAFTSEHETVLAIFGATATAALRAARDGGKAQELEKALRTSRRIGVALGILMITRDLSLDDAWALLSKTSQNRNVKISVLVEQVLQERSLELDES</sequence>
<dbReference type="STRING" id="443156.SAMN04489867_0665"/>
<gene>
    <name evidence="4" type="ORF">SAMN04489867_0665</name>
</gene>
<dbReference type="Pfam" id="PF03861">
    <property type="entry name" value="ANTAR"/>
    <property type="match status" value="1"/>
</dbReference>
<evidence type="ECO:0000256" key="1">
    <source>
        <dbReference type="ARBA" id="ARBA00023015"/>
    </source>
</evidence>
<dbReference type="RefSeq" id="WP_091781448.1">
    <property type="nucleotide sequence ID" value="NZ_LT629711.1"/>
</dbReference>
<dbReference type="OrthoDB" id="3688893at2"/>
<accession>A0A1H0MNC5</accession>
<dbReference type="GO" id="GO:0003723">
    <property type="term" value="F:RNA binding"/>
    <property type="evidence" value="ECO:0007669"/>
    <property type="project" value="InterPro"/>
</dbReference>
<reference evidence="5" key="1">
    <citation type="submission" date="2016-10" db="EMBL/GenBank/DDBJ databases">
        <authorList>
            <person name="Varghese N."/>
            <person name="Submissions S."/>
        </authorList>
    </citation>
    <scope>NUCLEOTIDE SEQUENCE [LARGE SCALE GENOMIC DNA]</scope>
    <source>
        <strain evidence="5">DSM 22329</strain>
    </source>
</reference>
<evidence type="ECO:0000313" key="4">
    <source>
        <dbReference type="EMBL" id="SDO81776.1"/>
    </source>
</evidence>
<dbReference type="PIRSF" id="PIRSF036625">
    <property type="entry name" value="GAF_ANTAR"/>
    <property type="match status" value="1"/>
</dbReference>
<dbReference type="Gene3D" id="3.30.450.40">
    <property type="match status" value="1"/>
</dbReference>
<feature type="domain" description="ANTAR" evidence="3">
    <location>
        <begin position="167"/>
        <end position="228"/>
    </location>
</feature>
<dbReference type="InterPro" id="IPR029016">
    <property type="entry name" value="GAF-like_dom_sf"/>
</dbReference>
<keyword evidence="1" id="KW-0805">Transcription regulation</keyword>
<dbReference type="SUPFAM" id="SSF55781">
    <property type="entry name" value="GAF domain-like"/>
    <property type="match status" value="1"/>
</dbReference>
<evidence type="ECO:0000313" key="5">
    <source>
        <dbReference type="Proteomes" id="UP000199077"/>
    </source>
</evidence>
<dbReference type="Pfam" id="PF13185">
    <property type="entry name" value="GAF_2"/>
    <property type="match status" value="1"/>
</dbReference>
<dbReference type="InterPro" id="IPR012074">
    <property type="entry name" value="GAF_ANTAR"/>
</dbReference>
<protein>
    <submittedName>
        <fullName evidence="4">ANTAR domain-containing protein</fullName>
    </submittedName>
</protein>
<dbReference type="AlphaFoldDB" id="A0A1H0MNC5"/>
<dbReference type="InterPro" id="IPR005561">
    <property type="entry name" value="ANTAR"/>
</dbReference>
<keyword evidence="2" id="KW-0804">Transcription</keyword>
<dbReference type="EMBL" id="LT629711">
    <property type="protein sequence ID" value="SDO81776.1"/>
    <property type="molecule type" value="Genomic_DNA"/>
</dbReference>
<dbReference type="InterPro" id="IPR036388">
    <property type="entry name" value="WH-like_DNA-bd_sf"/>
</dbReference>
<proteinExistence type="predicted"/>